<sequence>MTMKIPKIKSLKFQIIFITAILLSVLIVLFVMSLRRSFEVHKHSEEYALRNKINGHLNAAAGWQAIESGYGATIIGSGEGDSSPLYPKFLEMGKKGDAEVLQARKLTKELLSLNKGEMFEDILSSWTLSHLHLQNSRNRIAYKSISKDEWNGLATHNINSEFELCNTIFTPQKRKDEIIYFNTVLRPNIAKLCENAGLERALIGNAIASRRPISSESKNEIKRRHSIVENSIRQLLLLKHQPSTSNRMKQAIETFEKEFLQTFQILRGEVFLSSQRQEAEVSTENTQIVERKEGFQSFMHGTFADLSNLSKHKSIMTLARALQTEYDGHTLDLLGDVENLFSTFSQVKRIYDQIRFLDNTGHERVRVSFDDDTARIIKGTQLQDKSERYYFKEAINLQPWEIYISPLDLNVEHGKIEYPYKPVMRFATPVFIDEKQAGVVVLNLKADIPLFLHRKMEREEIEDYILVNKDGFYLHHPDKKKEWGMMNSLNRSHHNVRRDYPHIAEQILSGKEGKVYLPSGDIIIYKPLFPNSGSDSNRFWVFFKQIKGVDYPISASAWFDTATKAINSGLAISNVAGDEVNTIILEMGFAAKRKAVTNISVFAFSVLAFGFFIWWSRNRVLKPILQLTGVTQKIAEGDLSYRAEIMSGNEIGSLAANFNKMTSSLTDEITERKQNEENLRKLSQAVEQSPVTVVITNIEGDIEYVNKKFTQVTGYSYEEVIGQNPRILKSDDRTPEEYKDLWETIISGKEWRGEFCNKDKNGTIYWESASISPVKNDAGVITHFIAVKEDITERKRIEENLRKLSQAVEQSPVTVMITDIEGKIEYINSKFTELTGYTSEDALGHTPRILQSGKTPLEEYKKLWETIKSGNEWHGEFCNKKKNGILYWEHTSISPVNNEQGNTTHFVAVNEDVTERRQMEEMLKRSEKVAMVKMKEANESKRKAEVATNAKSEFLANMSHEIRTPMNGIMGMTDLLLDTKLTDEQRKFTATVRNSSNALLTIINDILDLSKIEAGKMELENIDFDLKIAVDGTIDILAIRAHEENLELSCFIDPEVPFLLHGDPGKLRQVIINLVNNAMKFTNDGEVAISANLEKETESHATVRFAVRDTGIGIPADRMDRLFKPFTQVDTSTTRKYGGTGLGLTICKQIVESMGGQIGVESKEGKGSTFWFTVVLGKQSTEQQPVELGVIENIRVLVVDDNDMNRHIFRKHLESWHCRVEEAVSAAEAIKELSDAVNVKDPFKIALLDYCMPEVDGESLCREIKADPQLKDLILVMLTSVGRRGDAEHFGKMGFAAYLTKPLKKSQLLDCLRLVTGESSSVGKYTAGQIVTQYSISEDHKQRVSILLAEDNMVNQKIALRLIEKKLGYHADAVANGKEVIEHLEKKDYDLVLMDCQMPEMDGYEATRVIRDESSSVRNHRIPIIAMTANAMKGDREKCIEAGMDDYITKPIKRQEFADVIERNLQNGRQFRNAPARAGSDGDCELSPEDDPEASHRSDSVGQNERDKSEIPALPAGRRNLKSEIHMPEIIYSEYADDADLVELIDEFAAGLEADVESMRKVLESGDHDGLRRLAHQMKGAGGSYGYPMLTEAAKAIEEAAKAEDVKAGTVALDKLEAFCRSVIRGRETNITISDC</sequence>
<dbReference type="Pfam" id="PF00512">
    <property type="entry name" value="HisKA"/>
    <property type="match status" value="1"/>
</dbReference>
<dbReference type="SMART" id="SM00388">
    <property type="entry name" value="HisKA"/>
    <property type="match status" value="1"/>
</dbReference>
<dbReference type="Gene3D" id="6.10.340.10">
    <property type="match status" value="1"/>
</dbReference>
<dbReference type="Pfam" id="PF02518">
    <property type="entry name" value="HATPase_c"/>
    <property type="match status" value="1"/>
</dbReference>
<dbReference type="Gene3D" id="3.40.50.2300">
    <property type="match status" value="2"/>
</dbReference>
<dbReference type="SUPFAM" id="SSF158472">
    <property type="entry name" value="HAMP domain-like"/>
    <property type="match status" value="1"/>
</dbReference>
<comment type="catalytic activity">
    <reaction evidence="1">
        <text>ATP + protein L-histidine = ADP + protein N-phospho-L-histidine.</text>
        <dbReference type="EC" id="2.7.13.3"/>
    </reaction>
</comment>
<dbReference type="PROSITE" id="PS50112">
    <property type="entry name" value="PAS"/>
    <property type="match status" value="2"/>
</dbReference>
<feature type="domain" description="PAS" evidence="22">
    <location>
        <begin position="678"/>
        <end position="733"/>
    </location>
</feature>
<keyword evidence="8" id="KW-0547">Nucleotide-binding</keyword>
<evidence type="ECO:0000256" key="13">
    <source>
        <dbReference type="ARBA" id="ARBA00023136"/>
    </source>
</evidence>
<comment type="caution">
    <text evidence="26">The sequence shown here is derived from an EMBL/GenBank/DDBJ whole genome shotgun (WGS) entry which is preliminary data.</text>
</comment>
<evidence type="ECO:0000313" key="26">
    <source>
        <dbReference type="EMBL" id="MBS1259574.1"/>
    </source>
</evidence>
<evidence type="ECO:0000256" key="7">
    <source>
        <dbReference type="ARBA" id="ARBA00022692"/>
    </source>
</evidence>
<dbReference type="PROSITE" id="PS50110">
    <property type="entry name" value="RESPONSE_REGULATORY"/>
    <property type="match status" value="2"/>
</dbReference>
<dbReference type="InterPro" id="IPR036097">
    <property type="entry name" value="HisK_dim/P_sf"/>
</dbReference>
<dbReference type="InterPro" id="IPR000700">
    <property type="entry name" value="PAS-assoc_C"/>
</dbReference>
<dbReference type="CDD" id="cd00082">
    <property type="entry name" value="HisKA"/>
    <property type="match status" value="1"/>
</dbReference>
<keyword evidence="10" id="KW-0067">ATP-binding</keyword>
<dbReference type="SMART" id="SM00073">
    <property type="entry name" value="HPT"/>
    <property type="match status" value="1"/>
</dbReference>
<feature type="compositionally biased region" description="Basic and acidic residues" evidence="18">
    <location>
        <begin position="1493"/>
        <end position="1510"/>
    </location>
</feature>
<dbReference type="SMART" id="SM00086">
    <property type="entry name" value="PAC"/>
    <property type="match status" value="2"/>
</dbReference>
<dbReference type="PRINTS" id="PR00344">
    <property type="entry name" value="BCTRLSENSOR"/>
</dbReference>
<dbReference type="SMART" id="SM00304">
    <property type="entry name" value="HAMP"/>
    <property type="match status" value="1"/>
</dbReference>
<organism evidence="26 27">
    <name type="scientific">Candidatus Scalindua arabica</name>
    <dbReference type="NCBI Taxonomy" id="1127984"/>
    <lineage>
        <taxon>Bacteria</taxon>
        <taxon>Pseudomonadati</taxon>
        <taxon>Planctomycetota</taxon>
        <taxon>Candidatus Brocadiia</taxon>
        <taxon>Candidatus Brocadiales</taxon>
        <taxon>Candidatus Scalinduaceae</taxon>
        <taxon>Candidatus Scalindua</taxon>
    </lineage>
</organism>
<feature type="region of interest" description="Disordered" evidence="18">
    <location>
        <begin position="1468"/>
        <end position="1519"/>
    </location>
</feature>
<dbReference type="SMART" id="SM00091">
    <property type="entry name" value="PAS"/>
    <property type="match status" value="2"/>
</dbReference>
<feature type="domain" description="PAS" evidence="22">
    <location>
        <begin position="800"/>
        <end position="846"/>
    </location>
</feature>
<evidence type="ECO:0000256" key="19">
    <source>
        <dbReference type="SAM" id="Phobius"/>
    </source>
</evidence>
<dbReference type="EMBL" id="JAANXD010000100">
    <property type="protein sequence ID" value="MBS1259574.1"/>
    <property type="molecule type" value="Genomic_DNA"/>
</dbReference>
<comment type="subcellular location">
    <subcellularLocation>
        <location evidence="2">Cell membrane</location>
        <topology evidence="2">Multi-pass membrane protein</topology>
    </subcellularLocation>
</comment>
<dbReference type="Gene3D" id="1.10.287.130">
    <property type="match status" value="1"/>
</dbReference>
<dbReference type="InterPro" id="IPR011006">
    <property type="entry name" value="CheY-like_superfamily"/>
</dbReference>
<dbReference type="InterPro" id="IPR004358">
    <property type="entry name" value="Sig_transdc_His_kin-like_C"/>
</dbReference>
<dbReference type="Pfam" id="PF01627">
    <property type="entry name" value="Hpt"/>
    <property type="match status" value="1"/>
</dbReference>
<feature type="domain" description="PAC" evidence="23">
    <location>
        <begin position="749"/>
        <end position="803"/>
    </location>
</feature>
<dbReference type="InterPro" id="IPR003660">
    <property type="entry name" value="HAMP_dom"/>
</dbReference>
<feature type="compositionally biased region" description="Acidic residues" evidence="18">
    <location>
        <begin position="1482"/>
        <end position="1492"/>
    </location>
</feature>
<dbReference type="InterPro" id="IPR001610">
    <property type="entry name" value="PAC"/>
</dbReference>
<dbReference type="SUPFAM" id="SSF55785">
    <property type="entry name" value="PYP-like sensor domain (PAS domain)"/>
    <property type="match status" value="2"/>
</dbReference>
<evidence type="ECO:0000256" key="12">
    <source>
        <dbReference type="ARBA" id="ARBA00023012"/>
    </source>
</evidence>
<feature type="transmembrane region" description="Helical" evidence="19">
    <location>
        <begin position="13"/>
        <end position="34"/>
    </location>
</feature>
<evidence type="ECO:0000256" key="10">
    <source>
        <dbReference type="ARBA" id="ARBA00022840"/>
    </source>
</evidence>
<dbReference type="CDD" id="cd00130">
    <property type="entry name" value="PAS"/>
    <property type="match status" value="2"/>
</dbReference>
<gene>
    <name evidence="26" type="ORF">MAG551_02647</name>
</gene>
<dbReference type="InterPro" id="IPR003594">
    <property type="entry name" value="HATPase_dom"/>
</dbReference>
<dbReference type="Gene3D" id="1.20.120.160">
    <property type="entry name" value="HPT domain"/>
    <property type="match status" value="1"/>
</dbReference>
<accession>A0A942A5U4</accession>
<feature type="modified residue" description="4-aspartylphosphate" evidence="17">
    <location>
        <position position="1249"/>
    </location>
</feature>
<dbReference type="InterPro" id="IPR035965">
    <property type="entry name" value="PAS-like_dom_sf"/>
</dbReference>
<feature type="domain" description="HAMP" evidence="24">
    <location>
        <begin position="618"/>
        <end position="670"/>
    </location>
</feature>
<keyword evidence="4" id="KW-1003">Cell membrane</keyword>
<feature type="domain" description="Response regulatory" evidence="21">
    <location>
        <begin position="1345"/>
        <end position="1465"/>
    </location>
</feature>
<dbReference type="GO" id="GO:0005524">
    <property type="term" value="F:ATP binding"/>
    <property type="evidence" value="ECO:0007669"/>
    <property type="project" value="UniProtKB-KW"/>
</dbReference>
<keyword evidence="11 19" id="KW-1133">Transmembrane helix</keyword>
<evidence type="ECO:0000256" key="15">
    <source>
        <dbReference type="ARBA" id="ARBA00068150"/>
    </source>
</evidence>
<comment type="subunit">
    <text evidence="14">At low DSF concentrations, interacts with RpfF.</text>
</comment>
<dbReference type="SUPFAM" id="SSF103190">
    <property type="entry name" value="Sensory domain-like"/>
    <property type="match status" value="2"/>
</dbReference>
<dbReference type="Gene3D" id="3.30.565.10">
    <property type="entry name" value="Histidine kinase-like ATPase, C-terminal domain"/>
    <property type="match status" value="1"/>
</dbReference>
<keyword evidence="9 26" id="KW-0418">Kinase</keyword>
<feature type="domain" description="HPt" evidence="25">
    <location>
        <begin position="1537"/>
        <end position="1633"/>
    </location>
</feature>
<dbReference type="PROSITE" id="PS50113">
    <property type="entry name" value="PAC"/>
    <property type="match status" value="2"/>
</dbReference>
<dbReference type="Proteomes" id="UP000722750">
    <property type="component" value="Unassembled WGS sequence"/>
</dbReference>
<dbReference type="InterPro" id="IPR008207">
    <property type="entry name" value="Sig_transdc_His_kin_Hpt_dom"/>
</dbReference>
<protein>
    <recommendedName>
        <fullName evidence="15">Sensory/regulatory protein RpfC</fullName>
        <ecNumber evidence="3">2.7.13.3</ecNumber>
    </recommendedName>
</protein>
<evidence type="ECO:0000256" key="17">
    <source>
        <dbReference type="PROSITE-ProRule" id="PRU00169"/>
    </source>
</evidence>
<dbReference type="InterPro" id="IPR001789">
    <property type="entry name" value="Sig_transdc_resp-reg_receiver"/>
</dbReference>
<dbReference type="InterPro" id="IPR003661">
    <property type="entry name" value="HisK_dim/P_dom"/>
</dbReference>
<dbReference type="CDD" id="cd16922">
    <property type="entry name" value="HATPase_EvgS-ArcB-TorS-like"/>
    <property type="match status" value="1"/>
</dbReference>
<evidence type="ECO:0000256" key="11">
    <source>
        <dbReference type="ARBA" id="ARBA00022989"/>
    </source>
</evidence>
<evidence type="ECO:0000256" key="4">
    <source>
        <dbReference type="ARBA" id="ARBA00022475"/>
    </source>
</evidence>
<keyword evidence="13 19" id="KW-0472">Membrane</keyword>
<dbReference type="NCBIfam" id="TIGR00229">
    <property type="entry name" value="sensory_box"/>
    <property type="match status" value="2"/>
</dbReference>
<evidence type="ECO:0000259" key="23">
    <source>
        <dbReference type="PROSITE" id="PS50113"/>
    </source>
</evidence>
<dbReference type="PANTHER" id="PTHR45339:SF1">
    <property type="entry name" value="HYBRID SIGNAL TRANSDUCTION HISTIDINE KINASE J"/>
    <property type="match status" value="1"/>
</dbReference>
<dbReference type="Pfam" id="PF00072">
    <property type="entry name" value="Response_reg"/>
    <property type="match status" value="2"/>
</dbReference>
<feature type="modified residue" description="Phosphohistidine" evidence="16">
    <location>
        <position position="1576"/>
    </location>
</feature>
<keyword evidence="12" id="KW-0902">Two-component regulatory system</keyword>
<name>A0A942A5U4_9BACT</name>
<dbReference type="CDD" id="cd06225">
    <property type="entry name" value="HAMP"/>
    <property type="match status" value="1"/>
</dbReference>
<dbReference type="InterPro" id="IPR036890">
    <property type="entry name" value="HATPase_C_sf"/>
</dbReference>
<dbReference type="Pfam" id="PF13426">
    <property type="entry name" value="PAS_9"/>
    <property type="match status" value="2"/>
</dbReference>
<dbReference type="SUPFAM" id="SSF55874">
    <property type="entry name" value="ATPase domain of HSP90 chaperone/DNA topoisomerase II/histidine kinase"/>
    <property type="match status" value="1"/>
</dbReference>
<evidence type="ECO:0000256" key="6">
    <source>
        <dbReference type="ARBA" id="ARBA00022679"/>
    </source>
</evidence>
<dbReference type="InterPro" id="IPR048760">
    <property type="entry name" value="VP0354-like_sensor_dom"/>
</dbReference>
<dbReference type="CDD" id="cd17546">
    <property type="entry name" value="REC_hyHK_CKI1_RcsC-like"/>
    <property type="match status" value="1"/>
</dbReference>
<feature type="domain" description="Response regulatory" evidence="21">
    <location>
        <begin position="1195"/>
        <end position="1316"/>
    </location>
</feature>
<evidence type="ECO:0000256" key="8">
    <source>
        <dbReference type="ARBA" id="ARBA00022741"/>
    </source>
</evidence>
<dbReference type="PANTHER" id="PTHR45339">
    <property type="entry name" value="HYBRID SIGNAL TRANSDUCTION HISTIDINE KINASE J"/>
    <property type="match status" value="1"/>
</dbReference>
<dbReference type="GO" id="GO:0000155">
    <property type="term" value="F:phosphorelay sensor kinase activity"/>
    <property type="evidence" value="ECO:0007669"/>
    <property type="project" value="InterPro"/>
</dbReference>
<evidence type="ECO:0000256" key="2">
    <source>
        <dbReference type="ARBA" id="ARBA00004651"/>
    </source>
</evidence>
<dbReference type="Gene3D" id="3.30.450.20">
    <property type="entry name" value="PAS domain"/>
    <property type="match status" value="4"/>
</dbReference>
<evidence type="ECO:0000256" key="18">
    <source>
        <dbReference type="SAM" id="MobiDB-lite"/>
    </source>
</evidence>
<keyword evidence="6" id="KW-0808">Transferase</keyword>
<dbReference type="PROSITE" id="PS50885">
    <property type="entry name" value="HAMP"/>
    <property type="match status" value="1"/>
</dbReference>
<keyword evidence="5 17" id="KW-0597">Phosphoprotein</keyword>
<dbReference type="FunFam" id="1.10.287.130:FF:000002">
    <property type="entry name" value="Two-component osmosensing histidine kinase"/>
    <property type="match status" value="1"/>
</dbReference>
<dbReference type="Pfam" id="PF00672">
    <property type="entry name" value="HAMP"/>
    <property type="match status" value="1"/>
</dbReference>
<dbReference type="PROSITE" id="PS50109">
    <property type="entry name" value="HIS_KIN"/>
    <property type="match status" value="1"/>
</dbReference>
<evidence type="ECO:0000259" key="22">
    <source>
        <dbReference type="PROSITE" id="PS50112"/>
    </source>
</evidence>
<dbReference type="Pfam" id="PF21623">
    <property type="entry name" value="HK_sensor_dom_bact"/>
    <property type="match status" value="1"/>
</dbReference>
<dbReference type="GO" id="GO:0005886">
    <property type="term" value="C:plasma membrane"/>
    <property type="evidence" value="ECO:0007669"/>
    <property type="project" value="UniProtKB-SubCell"/>
</dbReference>
<evidence type="ECO:0000259" key="20">
    <source>
        <dbReference type="PROSITE" id="PS50109"/>
    </source>
</evidence>
<dbReference type="PROSITE" id="PS50894">
    <property type="entry name" value="HPT"/>
    <property type="match status" value="1"/>
</dbReference>
<reference evidence="26" key="1">
    <citation type="journal article" date="2021" name="ISME J.">
        <title>Fine-scale metabolic discontinuity in a stratified prokaryote microbiome of a Red Sea deep halocline.</title>
        <authorList>
            <person name="Michoud G."/>
            <person name="Ngugi D.K."/>
            <person name="Barozzi A."/>
            <person name="Merlino G."/>
            <person name="Calleja M.L."/>
            <person name="Delgado-Huertas A."/>
            <person name="Moran X.A.G."/>
            <person name="Daffonchio D."/>
        </authorList>
    </citation>
    <scope>NUCLEOTIDE SEQUENCE</scope>
    <source>
        <strain evidence="26">SuakinDeep_MAG55_1</strain>
    </source>
</reference>
<evidence type="ECO:0000256" key="9">
    <source>
        <dbReference type="ARBA" id="ARBA00022777"/>
    </source>
</evidence>
<evidence type="ECO:0000256" key="5">
    <source>
        <dbReference type="ARBA" id="ARBA00022553"/>
    </source>
</evidence>
<evidence type="ECO:0000259" key="25">
    <source>
        <dbReference type="PROSITE" id="PS50894"/>
    </source>
</evidence>
<dbReference type="SMART" id="SM00387">
    <property type="entry name" value="HATPase_c"/>
    <property type="match status" value="1"/>
</dbReference>
<dbReference type="SUPFAM" id="SSF47384">
    <property type="entry name" value="Homodimeric domain of signal transducing histidine kinase"/>
    <property type="match status" value="1"/>
</dbReference>
<evidence type="ECO:0000313" key="27">
    <source>
        <dbReference type="Proteomes" id="UP000722750"/>
    </source>
</evidence>
<dbReference type="SUPFAM" id="SSF52172">
    <property type="entry name" value="CheY-like"/>
    <property type="match status" value="2"/>
</dbReference>
<dbReference type="FunFam" id="3.30.565.10:FF:000010">
    <property type="entry name" value="Sensor histidine kinase RcsC"/>
    <property type="match status" value="1"/>
</dbReference>
<evidence type="ECO:0000256" key="1">
    <source>
        <dbReference type="ARBA" id="ARBA00000085"/>
    </source>
</evidence>
<evidence type="ECO:0000256" key="14">
    <source>
        <dbReference type="ARBA" id="ARBA00064003"/>
    </source>
</evidence>
<dbReference type="InterPro" id="IPR000014">
    <property type="entry name" value="PAS"/>
</dbReference>
<dbReference type="InterPro" id="IPR036641">
    <property type="entry name" value="HPT_dom_sf"/>
</dbReference>
<evidence type="ECO:0000259" key="24">
    <source>
        <dbReference type="PROSITE" id="PS50885"/>
    </source>
</evidence>
<dbReference type="InterPro" id="IPR029151">
    <property type="entry name" value="Sensor-like_sf"/>
</dbReference>
<feature type="domain" description="Histidine kinase" evidence="20">
    <location>
        <begin position="957"/>
        <end position="1178"/>
    </location>
</feature>
<proteinExistence type="predicted"/>
<dbReference type="EC" id="2.7.13.3" evidence="3"/>
<dbReference type="SUPFAM" id="SSF47226">
    <property type="entry name" value="Histidine-containing phosphotransfer domain, HPT domain"/>
    <property type="match status" value="1"/>
</dbReference>
<dbReference type="InterPro" id="IPR005467">
    <property type="entry name" value="His_kinase_dom"/>
</dbReference>
<evidence type="ECO:0000256" key="3">
    <source>
        <dbReference type="ARBA" id="ARBA00012438"/>
    </source>
</evidence>
<evidence type="ECO:0000259" key="21">
    <source>
        <dbReference type="PROSITE" id="PS50110"/>
    </source>
</evidence>
<feature type="domain" description="PAC" evidence="23">
    <location>
        <begin position="873"/>
        <end position="925"/>
    </location>
</feature>
<feature type="modified residue" description="4-aspartylphosphate" evidence="17">
    <location>
        <position position="1395"/>
    </location>
</feature>
<dbReference type="SMART" id="SM00448">
    <property type="entry name" value="REC"/>
    <property type="match status" value="2"/>
</dbReference>
<keyword evidence="7 19" id="KW-0812">Transmembrane</keyword>
<evidence type="ECO:0000256" key="16">
    <source>
        <dbReference type="PROSITE-ProRule" id="PRU00110"/>
    </source>
</evidence>